<gene>
    <name evidence="1" type="primary">WBGene00117847</name>
</gene>
<protein>
    <submittedName>
        <fullName evidence="1">Uncharacterized protein</fullName>
    </submittedName>
</protein>
<sequence>MSIKLYSIFDKLGLAFSPQSRFIPPRNCRVHSSPLRPGLALGVNALEMFAKSDNSYYTWVMVLLIVVPLHNSARRPYRHYAIHQEQLVQVAMQQCFDVPDNVVEIMPRKIQKQLQFSWKKQ</sequence>
<dbReference type="Proteomes" id="UP000005239">
    <property type="component" value="Unassembled WGS sequence"/>
</dbReference>
<dbReference type="EnsemblMetazoa" id="PPA28293.1">
    <property type="protein sequence ID" value="PPA28293.1"/>
    <property type="gene ID" value="WBGene00117847"/>
</dbReference>
<proteinExistence type="predicted"/>
<dbReference type="AlphaFoldDB" id="A0A2A6BFJ9"/>
<reference evidence="2" key="1">
    <citation type="journal article" date="2008" name="Nat. Genet.">
        <title>The Pristionchus pacificus genome provides a unique perspective on nematode lifestyle and parasitism.</title>
        <authorList>
            <person name="Dieterich C."/>
            <person name="Clifton S.W."/>
            <person name="Schuster L.N."/>
            <person name="Chinwalla A."/>
            <person name="Delehaunty K."/>
            <person name="Dinkelacker I."/>
            <person name="Fulton L."/>
            <person name="Fulton R."/>
            <person name="Godfrey J."/>
            <person name="Minx P."/>
            <person name="Mitreva M."/>
            <person name="Roeseler W."/>
            <person name="Tian H."/>
            <person name="Witte H."/>
            <person name="Yang S.P."/>
            <person name="Wilson R.K."/>
            <person name="Sommer R.J."/>
        </authorList>
    </citation>
    <scope>NUCLEOTIDE SEQUENCE [LARGE SCALE GENOMIC DNA]</scope>
    <source>
        <strain evidence="2">PS312</strain>
    </source>
</reference>
<evidence type="ECO:0000313" key="2">
    <source>
        <dbReference type="Proteomes" id="UP000005239"/>
    </source>
</evidence>
<keyword evidence="2" id="KW-1185">Reference proteome</keyword>
<name>A0A2A6BFJ9_PRIPA</name>
<evidence type="ECO:0000313" key="1">
    <source>
        <dbReference type="EnsemblMetazoa" id="PPA28293.1"/>
    </source>
</evidence>
<organism evidence="1 2">
    <name type="scientific">Pristionchus pacificus</name>
    <name type="common">Parasitic nematode worm</name>
    <dbReference type="NCBI Taxonomy" id="54126"/>
    <lineage>
        <taxon>Eukaryota</taxon>
        <taxon>Metazoa</taxon>
        <taxon>Ecdysozoa</taxon>
        <taxon>Nematoda</taxon>
        <taxon>Chromadorea</taxon>
        <taxon>Rhabditida</taxon>
        <taxon>Rhabditina</taxon>
        <taxon>Diplogasteromorpha</taxon>
        <taxon>Diplogasteroidea</taxon>
        <taxon>Neodiplogasteridae</taxon>
        <taxon>Pristionchus</taxon>
    </lineage>
</organism>
<accession>A0A2A6BFJ9</accession>
<reference evidence="1" key="2">
    <citation type="submission" date="2022-06" db="UniProtKB">
        <authorList>
            <consortium name="EnsemblMetazoa"/>
        </authorList>
    </citation>
    <scope>IDENTIFICATION</scope>
    <source>
        <strain evidence="1">PS312</strain>
    </source>
</reference>
<accession>A0A8R1YLK6</accession>